<evidence type="ECO:0000256" key="1">
    <source>
        <dbReference type="ARBA" id="ARBA00004141"/>
    </source>
</evidence>
<evidence type="ECO:0000256" key="5">
    <source>
        <dbReference type="ARBA" id="ARBA00023065"/>
    </source>
</evidence>
<accession>A0A1I4CCH6</accession>
<keyword evidence="2" id="KW-0813">Transport</keyword>
<feature type="transmembrane region" description="Helical" evidence="11">
    <location>
        <begin position="311"/>
        <end position="335"/>
    </location>
</feature>
<dbReference type="GO" id="GO:0005254">
    <property type="term" value="F:chloride channel activity"/>
    <property type="evidence" value="ECO:0007669"/>
    <property type="project" value="UniProtKB-KW"/>
</dbReference>
<keyword evidence="14" id="KW-1185">Reference proteome</keyword>
<dbReference type="EMBL" id="FOSN01000020">
    <property type="protein sequence ID" value="SFK78473.1"/>
    <property type="molecule type" value="Genomic_DNA"/>
</dbReference>
<dbReference type="SUPFAM" id="SSF54631">
    <property type="entry name" value="CBS-domain pair"/>
    <property type="match status" value="1"/>
</dbReference>
<keyword evidence="8" id="KW-0868">Chloride</keyword>
<keyword evidence="10" id="KW-0129">CBS domain</keyword>
<dbReference type="AlphaFoldDB" id="A0A1I4CCH6"/>
<feature type="transmembrane region" description="Helical" evidence="11">
    <location>
        <begin position="347"/>
        <end position="372"/>
    </location>
</feature>
<evidence type="ECO:0000259" key="12">
    <source>
        <dbReference type="PROSITE" id="PS51371"/>
    </source>
</evidence>
<dbReference type="InterPro" id="IPR046342">
    <property type="entry name" value="CBS_dom_sf"/>
</dbReference>
<reference evidence="13 14" key="1">
    <citation type="submission" date="2016-10" db="EMBL/GenBank/DDBJ databases">
        <authorList>
            <person name="de Groot N.N."/>
        </authorList>
    </citation>
    <scope>NUCLEOTIDE SEQUENCE [LARGE SCALE GENOMIC DNA]</scope>
    <source>
        <strain evidence="13 14">NE2</strain>
    </source>
</reference>
<dbReference type="PROSITE" id="PS51371">
    <property type="entry name" value="CBS"/>
    <property type="match status" value="1"/>
</dbReference>
<proteinExistence type="predicted"/>
<dbReference type="Pfam" id="PF00571">
    <property type="entry name" value="CBS"/>
    <property type="match status" value="1"/>
</dbReference>
<protein>
    <submittedName>
        <fullName evidence="13">Chloride channel protein, CIC family</fullName>
    </submittedName>
</protein>
<dbReference type="InterPro" id="IPR001807">
    <property type="entry name" value="ClC"/>
</dbReference>
<feature type="transmembrane region" description="Helical" evidence="11">
    <location>
        <begin position="173"/>
        <end position="197"/>
    </location>
</feature>
<organism evidence="13 14">
    <name type="scientific">Methylocapsa palsarum</name>
    <dbReference type="NCBI Taxonomy" id="1612308"/>
    <lineage>
        <taxon>Bacteria</taxon>
        <taxon>Pseudomonadati</taxon>
        <taxon>Pseudomonadota</taxon>
        <taxon>Alphaproteobacteria</taxon>
        <taxon>Hyphomicrobiales</taxon>
        <taxon>Beijerinckiaceae</taxon>
        <taxon>Methylocapsa</taxon>
    </lineage>
</organism>
<evidence type="ECO:0000256" key="11">
    <source>
        <dbReference type="SAM" id="Phobius"/>
    </source>
</evidence>
<keyword evidence="4 11" id="KW-1133">Transmembrane helix</keyword>
<dbReference type="PANTHER" id="PTHR43427">
    <property type="entry name" value="CHLORIDE CHANNEL PROTEIN CLC-E"/>
    <property type="match status" value="1"/>
</dbReference>
<dbReference type="InterPro" id="IPR014743">
    <property type="entry name" value="Cl-channel_core"/>
</dbReference>
<feature type="transmembrane region" description="Helical" evidence="11">
    <location>
        <begin position="283"/>
        <end position="299"/>
    </location>
</feature>
<dbReference type="InterPro" id="IPR050368">
    <property type="entry name" value="ClC-type_chloride_channel"/>
</dbReference>
<dbReference type="SUPFAM" id="SSF81340">
    <property type="entry name" value="Clc chloride channel"/>
    <property type="match status" value="1"/>
</dbReference>
<feature type="transmembrane region" description="Helical" evidence="11">
    <location>
        <begin position="411"/>
        <end position="432"/>
    </location>
</feature>
<keyword evidence="5" id="KW-0406">Ion transport</keyword>
<feature type="transmembrane region" description="Helical" evidence="11">
    <location>
        <begin position="79"/>
        <end position="98"/>
    </location>
</feature>
<dbReference type="CDD" id="cd00400">
    <property type="entry name" value="Voltage_gated_ClC"/>
    <property type="match status" value="1"/>
</dbReference>
<sequence length="602" mass="62786">MMMTRDDETANEGAASRAVHSRLRALIRRDELGVIGLAFTVGAAAGLFVAAITAAANLLHLNFFGAPHLSGLFRLETPLIALVPVLGGVLIGLSGIYVRKRRPLRPVDPIEANALRGGRMSLKDSLVITAQTITSNGFGASVGLEAAFTQLGSGFGSWLGGLFHLRRADMRTLVACGSAGAIGGAFGAPLTGAFYAFELILGAYTPFGLAPVGAAAIGGVLVCRLLGTGVEFVRPAEAASLISNLDLALLMLLGVLCAGFGIAIMRAVSLVESVFARSGVPRALQPCCGGLIVGGLALLTPQVLASGHRALFNLFSAGGPPISTIAAILLLKALASSVSIGSGFRGGLFFASLFLGGMMGKVFAAAVVSAAWLPAADVFVFTIVGMAAMGVAIVGGPLTMSFLALETTGDFPLSLVMLAVSAVVSVIVRRAFGYSFATWRLHLRGESIRSAQDVGWIRALTVAHLMRKDAGPVLATLPISEFVREHPFETAQWIALSDAAGRYAGLVFIPDALIANADPQASQNSLETLAVNRDVVLVPSMNIKDAAQIFEEAESECLVVVSDGGDRRVVGLLTESHLLRRYTEELDRAHRELSGEVWTVSP</sequence>
<dbReference type="Proteomes" id="UP000198755">
    <property type="component" value="Unassembled WGS sequence"/>
</dbReference>
<dbReference type="GO" id="GO:0034707">
    <property type="term" value="C:chloride channel complex"/>
    <property type="evidence" value="ECO:0007669"/>
    <property type="project" value="UniProtKB-KW"/>
</dbReference>
<feature type="transmembrane region" description="Helical" evidence="11">
    <location>
        <begin position="247"/>
        <end position="271"/>
    </location>
</feature>
<comment type="subcellular location">
    <subcellularLocation>
        <location evidence="1">Membrane</location>
        <topology evidence="1">Multi-pass membrane protein</topology>
    </subcellularLocation>
</comment>
<evidence type="ECO:0000256" key="9">
    <source>
        <dbReference type="ARBA" id="ARBA00023303"/>
    </source>
</evidence>
<keyword evidence="6 11" id="KW-0472">Membrane</keyword>
<evidence type="ECO:0000256" key="10">
    <source>
        <dbReference type="PROSITE-ProRule" id="PRU00703"/>
    </source>
</evidence>
<keyword evidence="7" id="KW-0869">Chloride channel</keyword>
<evidence type="ECO:0000256" key="2">
    <source>
        <dbReference type="ARBA" id="ARBA00022448"/>
    </source>
</evidence>
<feature type="domain" description="CBS" evidence="12">
    <location>
        <begin position="530"/>
        <end position="588"/>
    </location>
</feature>
<evidence type="ECO:0000256" key="7">
    <source>
        <dbReference type="ARBA" id="ARBA00023173"/>
    </source>
</evidence>
<dbReference type="PANTHER" id="PTHR43427:SF6">
    <property type="entry name" value="CHLORIDE CHANNEL PROTEIN CLC-E"/>
    <property type="match status" value="1"/>
</dbReference>
<dbReference type="InterPro" id="IPR000644">
    <property type="entry name" value="CBS_dom"/>
</dbReference>
<feature type="transmembrane region" description="Helical" evidence="11">
    <location>
        <begin position="32"/>
        <end position="59"/>
    </location>
</feature>
<dbReference type="Gene3D" id="3.10.580.10">
    <property type="entry name" value="CBS-domain"/>
    <property type="match status" value="1"/>
</dbReference>
<feature type="transmembrane region" description="Helical" evidence="11">
    <location>
        <begin position="203"/>
        <end position="226"/>
    </location>
</feature>
<keyword evidence="9" id="KW-0407">Ion channel</keyword>
<evidence type="ECO:0000313" key="13">
    <source>
        <dbReference type="EMBL" id="SFK78473.1"/>
    </source>
</evidence>
<dbReference type="Pfam" id="PF00654">
    <property type="entry name" value="Voltage_CLC"/>
    <property type="match status" value="1"/>
</dbReference>
<evidence type="ECO:0000256" key="4">
    <source>
        <dbReference type="ARBA" id="ARBA00022989"/>
    </source>
</evidence>
<evidence type="ECO:0000256" key="3">
    <source>
        <dbReference type="ARBA" id="ARBA00022692"/>
    </source>
</evidence>
<name>A0A1I4CCH6_9HYPH</name>
<evidence type="ECO:0000256" key="8">
    <source>
        <dbReference type="ARBA" id="ARBA00023214"/>
    </source>
</evidence>
<evidence type="ECO:0000256" key="6">
    <source>
        <dbReference type="ARBA" id="ARBA00023136"/>
    </source>
</evidence>
<dbReference type="Gene3D" id="1.10.3080.10">
    <property type="entry name" value="Clc chloride channel"/>
    <property type="match status" value="1"/>
</dbReference>
<gene>
    <name evidence="13" type="ORF">SAMN05444581_12031</name>
</gene>
<dbReference type="RefSeq" id="WP_244532398.1">
    <property type="nucleotide sequence ID" value="NZ_FOSN01000020.1"/>
</dbReference>
<feature type="transmembrane region" description="Helical" evidence="11">
    <location>
        <begin position="379"/>
        <end position="405"/>
    </location>
</feature>
<evidence type="ECO:0000313" key="14">
    <source>
        <dbReference type="Proteomes" id="UP000198755"/>
    </source>
</evidence>
<keyword evidence="3 11" id="KW-0812">Transmembrane</keyword>